<dbReference type="HOGENOM" id="CLU_1758892_0_0_1"/>
<reference evidence="1" key="1">
    <citation type="submission" date="2011-11" db="EMBL/GenBank/DDBJ databases">
        <title>The Genome Sequence of Fusarium oxysporum PHW808.</title>
        <authorList>
            <consortium name="The Broad Institute Genome Sequencing Platform"/>
            <person name="Ma L.-J."/>
            <person name="Gale L.R."/>
            <person name="Schwartz D.C."/>
            <person name="Zhou S."/>
            <person name="Corby-Kistler H."/>
            <person name="Young S.K."/>
            <person name="Zeng Q."/>
            <person name="Gargeya S."/>
            <person name="Fitzgerald M."/>
            <person name="Haas B."/>
            <person name="Abouelleil A."/>
            <person name="Alvarado L."/>
            <person name="Arachchi H.M."/>
            <person name="Berlin A."/>
            <person name="Brown A."/>
            <person name="Chapman S.B."/>
            <person name="Chen Z."/>
            <person name="Dunbar C."/>
            <person name="Freedman E."/>
            <person name="Gearin G."/>
            <person name="Goldberg J."/>
            <person name="Griggs A."/>
            <person name="Gujja S."/>
            <person name="Heiman D."/>
            <person name="Howarth C."/>
            <person name="Larson L."/>
            <person name="Lui A."/>
            <person name="MacDonald P.J.P."/>
            <person name="Montmayeur A."/>
            <person name="Murphy C."/>
            <person name="Neiman D."/>
            <person name="Pearson M."/>
            <person name="Priest M."/>
            <person name="Roberts A."/>
            <person name="Saif S."/>
            <person name="Shea T."/>
            <person name="Shenoy N."/>
            <person name="Sisk P."/>
            <person name="Stolte C."/>
            <person name="Sykes S."/>
            <person name="Wortman J."/>
            <person name="Nusbaum C."/>
            <person name="Birren B."/>
        </authorList>
    </citation>
    <scope>NUCLEOTIDE SEQUENCE [LARGE SCALE GENOMIC DNA]</scope>
    <source>
        <strain evidence="1">54008</strain>
    </source>
</reference>
<dbReference type="Pfam" id="PF13095">
    <property type="entry name" value="FTA2"/>
    <property type="match status" value="1"/>
</dbReference>
<accession>X0GYH9</accession>
<reference evidence="1" key="2">
    <citation type="submission" date="2012-05" db="EMBL/GenBank/DDBJ databases">
        <title>The Genome Annotation of Fusarium oxysporum PHW808.</title>
        <authorList>
            <consortium name="The Broad Institute Genomics Platform"/>
            <person name="Ma L.-J."/>
            <person name="Corby-Kistler H."/>
            <person name="Broz K."/>
            <person name="Gale L.R."/>
            <person name="Jonkers W."/>
            <person name="O'Donnell K."/>
            <person name="Ploetz R."/>
            <person name="Steinberg C."/>
            <person name="Schwartz D.C."/>
            <person name="VanEtten H."/>
            <person name="Zhou S."/>
            <person name="Young S.K."/>
            <person name="Zeng Q."/>
            <person name="Gargeya S."/>
            <person name="Fitzgerald M."/>
            <person name="Abouelleil A."/>
            <person name="Alvarado L."/>
            <person name="Chapman S.B."/>
            <person name="Gainer-Dewar J."/>
            <person name="Goldberg J."/>
            <person name="Griggs A."/>
            <person name="Gujja S."/>
            <person name="Hansen M."/>
            <person name="Howarth C."/>
            <person name="Imamovic A."/>
            <person name="Ireland A."/>
            <person name="Larimer J."/>
            <person name="McCowan C."/>
            <person name="Murphy C."/>
            <person name="Pearson M."/>
            <person name="Poon T.W."/>
            <person name="Priest M."/>
            <person name="Roberts A."/>
            <person name="Saif S."/>
            <person name="Shea T."/>
            <person name="Sykes S."/>
            <person name="Wortman J."/>
            <person name="Nusbaum C."/>
            <person name="Birren B."/>
        </authorList>
    </citation>
    <scope>NUCLEOTIDE SEQUENCE</scope>
    <source>
        <strain evidence="1">54008</strain>
    </source>
</reference>
<sequence length="148" mass="17024">MSPSERIQWQPPNSNFVLENFEKRCHHAKAQPFLDEKPMNDTAAACAWENFRRPLLGRFTRHGRIDFIKLLGYGQDGIVWEVAIDSLTYALKVYVADRQVLGQPTARRYTILGVPTGMPKRVAPHEDAIRDRQFLRPCLVKPKPDNIP</sequence>
<name>X0GYH9_FUSOX</name>
<dbReference type="AlphaFoldDB" id="X0GYH9"/>
<dbReference type="Proteomes" id="UP000030676">
    <property type="component" value="Unassembled WGS sequence"/>
</dbReference>
<protein>
    <submittedName>
        <fullName evidence="1">Uncharacterized protein</fullName>
    </submittedName>
</protein>
<dbReference type="OrthoDB" id="4633509at2759"/>
<dbReference type="EMBL" id="JH658930">
    <property type="protein sequence ID" value="EXL68458.1"/>
    <property type="molecule type" value="Genomic_DNA"/>
</dbReference>
<dbReference type="InterPro" id="IPR025213">
    <property type="entry name" value="Sim4_Fta2"/>
</dbReference>
<proteinExistence type="predicted"/>
<gene>
    <name evidence="1" type="ORF">FOPG_15467</name>
</gene>
<organism evidence="1">
    <name type="scientific">Fusarium oxysporum f. sp. conglutinans race 2 54008</name>
    <dbReference type="NCBI Taxonomy" id="1089457"/>
    <lineage>
        <taxon>Eukaryota</taxon>
        <taxon>Fungi</taxon>
        <taxon>Dikarya</taxon>
        <taxon>Ascomycota</taxon>
        <taxon>Pezizomycotina</taxon>
        <taxon>Sordariomycetes</taxon>
        <taxon>Hypocreomycetidae</taxon>
        <taxon>Hypocreales</taxon>
        <taxon>Nectriaceae</taxon>
        <taxon>Fusarium</taxon>
        <taxon>Fusarium oxysporum species complex</taxon>
    </lineage>
</organism>
<evidence type="ECO:0000313" key="1">
    <source>
        <dbReference type="EMBL" id="EXL68458.1"/>
    </source>
</evidence>